<comment type="caution">
    <text evidence="2">The sequence shown here is derived from an EMBL/GenBank/DDBJ whole genome shotgun (WGS) entry which is preliminary data.</text>
</comment>
<feature type="region of interest" description="Disordered" evidence="1">
    <location>
        <begin position="109"/>
        <end position="160"/>
    </location>
</feature>
<evidence type="ECO:0000313" key="2">
    <source>
        <dbReference type="EMBL" id="KAJ0225252.1"/>
    </source>
</evidence>
<organism evidence="2 3">
    <name type="scientific">Lactuca sativa</name>
    <name type="common">Garden lettuce</name>
    <dbReference type="NCBI Taxonomy" id="4236"/>
    <lineage>
        <taxon>Eukaryota</taxon>
        <taxon>Viridiplantae</taxon>
        <taxon>Streptophyta</taxon>
        <taxon>Embryophyta</taxon>
        <taxon>Tracheophyta</taxon>
        <taxon>Spermatophyta</taxon>
        <taxon>Magnoliopsida</taxon>
        <taxon>eudicotyledons</taxon>
        <taxon>Gunneridae</taxon>
        <taxon>Pentapetalae</taxon>
        <taxon>asterids</taxon>
        <taxon>campanulids</taxon>
        <taxon>Asterales</taxon>
        <taxon>Asteraceae</taxon>
        <taxon>Cichorioideae</taxon>
        <taxon>Cichorieae</taxon>
        <taxon>Lactucinae</taxon>
        <taxon>Lactuca</taxon>
    </lineage>
</organism>
<evidence type="ECO:0000256" key="1">
    <source>
        <dbReference type="SAM" id="MobiDB-lite"/>
    </source>
</evidence>
<keyword evidence="3" id="KW-1185">Reference proteome</keyword>
<dbReference type="EMBL" id="NBSK02000001">
    <property type="protein sequence ID" value="KAJ0225252.1"/>
    <property type="molecule type" value="Genomic_DNA"/>
</dbReference>
<protein>
    <submittedName>
        <fullName evidence="2">Uncharacterized protein</fullName>
    </submittedName>
</protein>
<reference evidence="2 3" key="1">
    <citation type="journal article" date="2017" name="Nat. Commun.">
        <title>Genome assembly with in vitro proximity ligation data and whole-genome triplication in lettuce.</title>
        <authorList>
            <person name="Reyes-Chin-Wo S."/>
            <person name="Wang Z."/>
            <person name="Yang X."/>
            <person name="Kozik A."/>
            <person name="Arikit S."/>
            <person name="Song C."/>
            <person name="Xia L."/>
            <person name="Froenicke L."/>
            <person name="Lavelle D.O."/>
            <person name="Truco M.J."/>
            <person name="Xia R."/>
            <person name="Zhu S."/>
            <person name="Xu C."/>
            <person name="Xu H."/>
            <person name="Xu X."/>
            <person name="Cox K."/>
            <person name="Korf I."/>
            <person name="Meyers B.C."/>
            <person name="Michelmore R.W."/>
        </authorList>
    </citation>
    <scope>NUCLEOTIDE SEQUENCE [LARGE SCALE GENOMIC DNA]</scope>
    <source>
        <strain evidence="3">cv. Salinas</strain>
        <tissue evidence="2">Seedlings</tissue>
    </source>
</reference>
<name>A0A9R1WM44_LACSA</name>
<accession>A0A9R1WM44</accession>
<sequence length="160" mass="18513">MEDEDYPKISDYCFSINVLSKGHLKELLVRKRDKINQKPQDPKNLPQIISSPHSDAKARDVLETNESEVEEFLPTPKEPDIKVLLGTDLDQDIKLDLIKFLKDIKSTFARKHEAMPEKKNRTYKELDHPRRGQKIAQGQDDQRSEIPKMDGQCGSSREEK</sequence>
<proteinExistence type="predicted"/>
<dbReference type="AlphaFoldDB" id="A0A9R1WM44"/>
<gene>
    <name evidence="2" type="ORF">LSAT_V11C100030260</name>
</gene>
<evidence type="ECO:0000313" key="3">
    <source>
        <dbReference type="Proteomes" id="UP000235145"/>
    </source>
</evidence>
<feature type="compositionally biased region" description="Basic and acidic residues" evidence="1">
    <location>
        <begin position="109"/>
        <end position="130"/>
    </location>
</feature>
<dbReference type="Proteomes" id="UP000235145">
    <property type="component" value="Unassembled WGS sequence"/>
</dbReference>
<feature type="region of interest" description="Disordered" evidence="1">
    <location>
        <begin position="33"/>
        <end position="74"/>
    </location>
</feature>